<dbReference type="SUPFAM" id="SSF52540">
    <property type="entry name" value="P-loop containing nucleoside triphosphate hydrolases"/>
    <property type="match status" value="1"/>
</dbReference>
<dbReference type="PROSITE" id="PS01266">
    <property type="entry name" value="ADENYLOSUCCIN_SYN_1"/>
    <property type="match status" value="1"/>
</dbReference>
<dbReference type="NCBIfam" id="NF002223">
    <property type="entry name" value="PRK01117.1"/>
    <property type="match status" value="1"/>
</dbReference>
<evidence type="ECO:0000256" key="6">
    <source>
        <dbReference type="ARBA" id="ARBA00022842"/>
    </source>
</evidence>
<dbReference type="FunFam" id="3.90.170.10:FF:000001">
    <property type="entry name" value="Adenylosuccinate synthetase"/>
    <property type="match status" value="1"/>
</dbReference>
<dbReference type="InterPro" id="IPR042109">
    <property type="entry name" value="Adenylosuccinate_synth_dom1"/>
</dbReference>
<dbReference type="InterPro" id="IPR027417">
    <property type="entry name" value="P-loop_NTPase"/>
</dbReference>
<keyword evidence="4 8" id="KW-0547">Nucleotide-binding</keyword>
<evidence type="ECO:0000256" key="3">
    <source>
        <dbReference type="ARBA" id="ARBA00022723"/>
    </source>
</evidence>
<keyword evidence="2 8" id="KW-0436">Ligase</keyword>
<evidence type="ECO:0000313" key="12">
    <source>
        <dbReference type="Proteomes" id="UP000298324"/>
    </source>
</evidence>
<dbReference type="Gene3D" id="3.40.440.10">
    <property type="entry name" value="Adenylosuccinate Synthetase, subunit A, domain 1"/>
    <property type="match status" value="1"/>
</dbReference>
<comment type="function">
    <text evidence="8">Plays an important role in the de novo pathway of purine nucleotide biosynthesis. Catalyzes the first committed step in the biosynthesis of AMP from IMP.</text>
</comment>
<feature type="binding site" evidence="8">
    <location>
        <position position="304"/>
    </location>
    <ligand>
        <name>GTP</name>
        <dbReference type="ChEBI" id="CHEBI:37565"/>
    </ligand>
</feature>
<dbReference type="GO" id="GO:0044208">
    <property type="term" value="P:'de novo' AMP biosynthetic process"/>
    <property type="evidence" value="ECO:0007669"/>
    <property type="project" value="UniProtKB-UniRule"/>
</dbReference>
<dbReference type="PANTHER" id="PTHR11846:SF0">
    <property type="entry name" value="ADENYLOSUCCINATE SYNTHETASE"/>
    <property type="match status" value="1"/>
</dbReference>
<dbReference type="Pfam" id="PF00709">
    <property type="entry name" value="Adenylsucc_synt"/>
    <property type="match status" value="1"/>
</dbReference>
<dbReference type="NCBIfam" id="TIGR00184">
    <property type="entry name" value="purA"/>
    <property type="match status" value="1"/>
</dbReference>
<dbReference type="EC" id="6.3.4.4" evidence="8 10"/>
<evidence type="ECO:0000256" key="2">
    <source>
        <dbReference type="ARBA" id="ARBA00022598"/>
    </source>
</evidence>
<dbReference type="SMART" id="SM00788">
    <property type="entry name" value="Adenylsucc_synt"/>
    <property type="match status" value="1"/>
</dbReference>
<feature type="binding site" description="in other chain" evidence="8">
    <location>
        <begin position="38"/>
        <end position="41"/>
    </location>
    <ligand>
        <name>IMP</name>
        <dbReference type="ChEBI" id="CHEBI:58053"/>
        <note>ligand shared between dimeric partners</note>
    </ligand>
</feature>
<dbReference type="UniPathway" id="UPA00075">
    <property type="reaction ID" value="UER00335"/>
</dbReference>
<feature type="binding site" description="in other chain" evidence="8">
    <location>
        <begin position="13"/>
        <end position="16"/>
    </location>
    <ligand>
        <name>IMP</name>
        <dbReference type="ChEBI" id="CHEBI:58053"/>
        <note>ligand shared between dimeric partners</note>
    </ligand>
</feature>
<dbReference type="EMBL" id="QFGA01000004">
    <property type="protein sequence ID" value="TEB04168.1"/>
    <property type="molecule type" value="Genomic_DNA"/>
</dbReference>
<comment type="pathway">
    <text evidence="8 10">Purine metabolism; AMP biosynthesis via de novo pathway; AMP from IMP: step 1/2.</text>
</comment>
<accession>A0A4Y7R590</accession>
<dbReference type="GO" id="GO:0046040">
    <property type="term" value="P:IMP metabolic process"/>
    <property type="evidence" value="ECO:0007669"/>
    <property type="project" value="TreeGrafter"/>
</dbReference>
<evidence type="ECO:0000256" key="10">
    <source>
        <dbReference type="RuleBase" id="RU000520"/>
    </source>
</evidence>
<dbReference type="PANTHER" id="PTHR11846">
    <property type="entry name" value="ADENYLOSUCCINATE SYNTHETASE"/>
    <property type="match status" value="1"/>
</dbReference>
<dbReference type="Gene3D" id="3.90.170.10">
    <property type="entry name" value="Adenylosuccinate Synthetase, subunit A, domain 3"/>
    <property type="match status" value="1"/>
</dbReference>
<dbReference type="GO" id="GO:0000287">
    <property type="term" value="F:magnesium ion binding"/>
    <property type="evidence" value="ECO:0007669"/>
    <property type="project" value="UniProtKB-UniRule"/>
</dbReference>
<proteinExistence type="inferred from homology"/>
<feature type="binding site" description="in other chain" evidence="8">
    <location>
        <position position="302"/>
    </location>
    <ligand>
        <name>IMP</name>
        <dbReference type="ChEBI" id="CHEBI:58053"/>
        <note>ligand shared between dimeric partners</note>
    </ligand>
</feature>
<dbReference type="HAMAP" id="MF_00011">
    <property type="entry name" value="Adenylosucc_synth"/>
    <property type="match status" value="1"/>
</dbReference>
<reference evidence="11 12" key="1">
    <citation type="journal article" date="2018" name="Environ. Microbiol.">
        <title>Novel energy conservation strategies and behaviour of Pelotomaculum schinkii driving syntrophic propionate catabolism.</title>
        <authorList>
            <person name="Hidalgo-Ahumada C.A.P."/>
            <person name="Nobu M.K."/>
            <person name="Narihiro T."/>
            <person name="Tamaki H."/>
            <person name="Liu W.T."/>
            <person name="Kamagata Y."/>
            <person name="Stams A.J.M."/>
            <person name="Imachi H."/>
            <person name="Sousa D.Z."/>
        </authorList>
    </citation>
    <scope>NUCLEOTIDE SEQUENCE [LARGE SCALE GENOMIC DNA]</scope>
    <source>
        <strain evidence="11 12">HH</strain>
    </source>
</reference>
<dbReference type="InterPro" id="IPR018220">
    <property type="entry name" value="Adenylosuccin_syn_GTP-bd"/>
</dbReference>
<dbReference type="InterPro" id="IPR042110">
    <property type="entry name" value="Adenylosuccinate_synth_dom2"/>
</dbReference>
<dbReference type="GO" id="GO:0005737">
    <property type="term" value="C:cytoplasm"/>
    <property type="evidence" value="ECO:0007669"/>
    <property type="project" value="UniProtKB-SubCell"/>
</dbReference>
<feature type="active site" description="Proton acceptor" evidence="8">
    <location>
        <position position="13"/>
    </location>
</feature>
<dbReference type="CDD" id="cd03108">
    <property type="entry name" value="AdSS"/>
    <property type="match status" value="1"/>
</dbReference>
<sequence length="428" mass="46866">MSTVVLVGAQWGDEGKGKVTDFLAEKADLVVRYQGGNNAGHTVVVGDREFKLHLIPSGILYPEKICVIGSGMVIDPGVLLQEMEALKNKGISIDNLKISDRAHVIFPYHQRLDQVEEERRGDNKIGTTVRGIGPAYMDKSARVGIRMVDLLDQDEFASLLEANIEVKNHLLTKVYGMNALDYPSILAEYRGYAENLAKYVADDSLLINEAFKKGQNVLFEGAQGTLLDIDHGTYPYVTSSHPTAGGACLGAGVGPTKIDRVIGVAKAYTTRVGEGPFATELEDDTGEYIRTQGGEFGTTTGRPRRCGWFDGVVARYAVRINGLDYLAITKLDVLSGLEKVKICTGYNYRGRIIEEFPASLRVLEECVPVYEEFDGWQDDITSAKTLSDLPTSARKYLERVSEVAGVPIALVGVGSRRSQTILTTELYK</sequence>
<feature type="binding site" evidence="8">
    <location>
        <begin position="12"/>
        <end position="18"/>
    </location>
    <ligand>
        <name>GTP</name>
        <dbReference type="ChEBI" id="CHEBI:37565"/>
    </ligand>
</feature>
<dbReference type="Gene3D" id="1.10.300.10">
    <property type="entry name" value="Adenylosuccinate Synthetase, subunit A, domain 2"/>
    <property type="match status" value="1"/>
</dbReference>
<comment type="subunit">
    <text evidence="1 8">Homodimer.</text>
</comment>
<comment type="caution">
    <text evidence="11">The sequence shown here is derived from an EMBL/GenBank/DDBJ whole genome shotgun (WGS) entry which is preliminary data.</text>
</comment>
<dbReference type="InterPro" id="IPR042111">
    <property type="entry name" value="Adenylosuccinate_synth_dom3"/>
</dbReference>
<feature type="binding site" description="in other chain" evidence="8">
    <location>
        <position position="223"/>
    </location>
    <ligand>
        <name>IMP</name>
        <dbReference type="ChEBI" id="CHEBI:58053"/>
        <note>ligand shared between dimeric partners</note>
    </ligand>
</feature>
<comment type="subcellular location">
    <subcellularLocation>
        <location evidence="8">Cytoplasm</location>
    </subcellularLocation>
</comment>
<dbReference type="Proteomes" id="UP000298324">
    <property type="component" value="Unassembled WGS sequence"/>
</dbReference>
<feature type="binding site" evidence="8">
    <location>
        <position position="142"/>
    </location>
    <ligand>
        <name>IMP</name>
        <dbReference type="ChEBI" id="CHEBI:58053"/>
        <note>ligand shared between dimeric partners</note>
    </ligand>
</feature>
<dbReference type="GO" id="GO:0005525">
    <property type="term" value="F:GTP binding"/>
    <property type="evidence" value="ECO:0007669"/>
    <property type="project" value="UniProtKB-UniRule"/>
</dbReference>
<feature type="binding site" evidence="8">
    <location>
        <begin position="330"/>
        <end position="332"/>
    </location>
    <ligand>
        <name>GTP</name>
        <dbReference type="ChEBI" id="CHEBI:37565"/>
    </ligand>
</feature>
<feature type="binding site" evidence="8">
    <location>
        <begin position="40"/>
        <end position="42"/>
    </location>
    <ligand>
        <name>GTP</name>
        <dbReference type="ChEBI" id="CHEBI:37565"/>
    </ligand>
</feature>
<dbReference type="InterPro" id="IPR033128">
    <property type="entry name" value="Adenylosuccin_syn_Lys_AS"/>
</dbReference>
<organism evidence="11 12">
    <name type="scientific">Pelotomaculum schinkii</name>
    <dbReference type="NCBI Taxonomy" id="78350"/>
    <lineage>
        <taxon>Bacteria</taxon>
        <taxon>Bacillati</taxon>
        <taxon>Bacillota</taxon>
        <taxon>Clostridia</taxon>
        <taxon>Eubacteriales</taxon>
        <taxon>Desulfotomaculaceae</taxon>
        <taxon>Pelotomaculum</taxon>
    </lineage>
</organism>
<evidence type="ECO:0000256" key="1">
    <source>
        <dbReference type="ARBA" id="ARBA00011738"/>
    </source>
</evidence>
<feature type="binding site" description="in other chain" evidence="8">
    <location>
        <position position="238"/>
    </location>
    <ligand>
        <name>IMP</name>
        <dbReference type="ChEBI" id="CHEBI:58053"/>
        <note>ligand shared between dimeric partners</note>
    </ligand>
</feature>
<comment type="cofactor">
    <cofactor evidence="8">
        <name>Mg(2+)</name>
        <dbReference type="ChEBI" id="CHEBI:18420"/>
    </cofactor>
    <text evidence="8">Binds 1 Mg(2+) ion per subunit.</text>
</comment>
<keyword evidence="5 8" id="KW-0658">Purine biosynthesis</keyword>
<comment type="catalytic activity">
    <reaction evidence="8 10">
        <text>IMP + L-aspartate + GTP = N(6)-(1,2-dicarboxyethyl)-AMP + GDP + phosphate + 2 H(+)</text>
        <dbReference type="Rhea" id="RHEA:15753"/>
        <dbReference type="ChEBI" id="CHEBI:15378"/>
        <dbReference type="ChEBI" id="CHEBI:29991"/>
        <dbReference type="ChEBI" id="CHEBI:37565"/>
        <dbReference type="ChEBI" id="CHEBI:43474"/>
        <dbReference type="ChEBI" id="CHEBI:57567"/>
        <dbReference type="ChEBI" id="CHEBI:58053"/>
        <dbReference type="ChEBI" id="CHEBI:58189"/>
        <dbReference type="EC" id="6.3.4.4"/>
    </reaction>
</comment>
<feature type="active site" evidence="9">
    <location>
        <position position="139"/>
    </location>
</feature>
<keyword evidence="3 8" id="KW-0479">Metal-binding</keyword>
<feature type="active site" description="Proton donor" evidence="8">
    <location>
        <position position="41"/>
    </location>
</feature>
<dbReference type="FunFam" id="1.10.300.10:FF:000001">
    <property type="entry name" value="Adenylosuccinate synthetase"/>
    <property type="match status" value="1"/>
</dbReference>
<feature type="binding site" description="in other chain" evidence="8">
    <location>
        <position position="128"/>
    </location>
    <ligand>
        <name>IMP</name>
        <dbReference type="ChEBI" id="CHEBI:58053"/>
        <note>ligand shared between dimeric partners</note>
    </ligand>
</feature>
<keyword evidence="6 8" id="KW-0460">Magnesium</keyword>
<name>A0A4Y7R590_9FIRM</name>
<comment type="similarity">
    <text evidence="8 10">Belongs to the adenylosuccinate synthetase family.</text>
</comment>
<evidence type="ECO:0000313" key="11">
    <source>
        <dbReference type="EMBL" id="TEB04168.1"/>
    </source>
</evidence>
<protein>
    <recommendedName>
        <fullName evidence="8 10">Adenylosuccinate synthetase</fullName>
        <shortName evidence="8">AMPSase</shortName>
        <shortName evidence="8">AdSS</shortName>
        <ecNumber evidence="8 10">6.3.4.4</ecNumber>
    </recommendedName>
    <alternativeName>
        <fullName evidence="8">IMP--aspartate ligase</fullName>
    </alternativeName>
</protein>
<dbReference type="RefSeq" id="WP_134216787.1">
    <property type="nucleotide sequence ID" value="NZ_QFGA01000004.1"/>
</dbReference>
<dbReference type="PROSITE" id="PS00513">
    <property type="entry name" value="ADENYLOSUCCIN_SYN_2"/>
    <property type="match status" value="1"/>
</dbReference>
<evidence type="ECO:0000256" key="8">
    <source>
        <dbReference type="HAMAP-Rule" id="MF_00011"/>
    </source>
</evidence>
<evidence type="ECO:0000256" key="7">
    <source>
        <dbReference type="ARBA" id="ARBA00023134"/>
    </source>
</evidence>
<keyword evidence="12" id="KW-1185">Reference proteome</keyword>
<dbReference type="InterPro" id="IPR001114">
    <property type="entry name" value="Adenylosuccinate_synthetase"/>
</dbReference>
<dbReference type="GO" id="GO:0004019">
    <property type="term" value="F:adenylosuccinate synthase activity"/>
    <property type="evidence" value="ECO:0007669"/>
    <property type="project" value="UniProtKB-UniRule"/>
</dbReference>
<evidence type="ECO:0000256" key="9">
    <source>
        <dbReference type="PROSITE-ProRule" id="PRU10134"/>
    </source>
</evidence>
<feature type="binding site" evidence="8">
    <location>
        <begin position="298"/>
        <end position="304"/>
    </location>
    <ligand>
        <name>substrate</name>
    </ligand>
</feature>
<evidence type="ECO:0000256" key="4">
    <source>
        <dbReference type="ARBA" id="ARBA00022741"/>
    </source>
</evidence>
<feature type="binding site" evidence="8">
    <location>
        <position position="13"/>
    </location>
    <ligand>
        <name>Mg(2+)</name>
        <dbReference type="ChEBI" id="CHEBI:18420"/>
    </ligand>
</feature>
<gene>
    <name evidence="8 11" type="primary">purA</name>
    <name evidence="11" type="ORF">Psch_03890</name>
</gene>
<evidence type="ECO:0000256" key="5">
    <source>
        <dbReference type="ARBA" id="ARBA00022755"/>
    </source>
</evidence>
<feature type="binding site" evidence="8">
    <location>
        <position position="40"/>
    </location>
    <ligand>
        <name>Mg(2+)</name>
        <dbReference type="ChEBI" id="CHEBI:18420"/>
    </ligand>
</feature>
<feature type="binding site" evidence="8">
    <location>
        <begin position="412"/>
        <end position="414"/>
    </location>
    <ligand>
        <name>GTP</name>
        <dbReference type="ChEBI" id="CHEBI:37565"/>
    </ligand>
</feature>
<keyword evidence="7 8" id="KW-0342">GTP-binding</keyword>
<dbReference type="AlphaFoldDB" id="A0A4Y7R590"/>
<keyword evidence="8" id="KW-0963">Cytoplasm</keyword>